<dbReference type="PANTHER" id="PTHR47980">
    <property type="entry name" value="LD44762P"/>
    <property type="match status" value="1"/>
</dbReference>
<dbReference type="RefSeq" id="XP_013793621.1">
    <property type="nucleotide sequence ID" value="XM_013938167.2"/>
</dbReference>
<keyword evidence="4" id="KW-0449">Lipoprotein</keyword>
<dbReference type="InterPro" id="IPR027417">
    <property type="entry name" value="P-loop_NTPase"/>
</dbReference>
<dbReference type="InterPro" id="IPR001806">
    <property type="entry name" value="Small_GTPase"/>
</dbReference>
<gene>
    <name evidence="6 7" type="primary">LOC106477622</name>
</gene>
<dbReference type="GeneID" id="106477622"/>
<keyword evidence="2" id="KW-0547">Nucleotide-binding</keyword>
<sequence length="119" mass="13312">MGIMLVYDITNPKSFDNIAKWLRNIDEHANEDVEKMILGNKCDVSDKRMISKERGDAIAREHGIRFLETSAKANVNIERAFLELTDAILSKQLAGKDQTEVLDKVRIASSDNKSGGKCC</sequence>
<evidence type="ECO:0000313" key="6">
    <source>
        <dbReference type="RefSeq" id="XP_013793620.1"/>
    </source>
</evidence>
<evidence type="ECO:0000313" key="5">
    <source>
        <dbReference type="Proteomes" id="UP000694941"/>
    </source>
</evidence>
<keyword evidence="4" id="KW-0636">Prenylation</keyword>
<dbReference type="InterPro" id="IPR050305">
    <property type="entry name" value="Small_GTPase_Rab"/>
</dbReference>
<protein>
    <submittedName>
        <fullName evidence="6 7">Ras-related protein Rab-10-like</fullName>
    </submittedName>
</protein>
<evidence type="ECO:0000256" key="4">
    <source>
        <dbReference type="ARBA" id="ARBA00023289"/>
    </source>
</evidence>
<keyword evidence="5" id="KW-1185">Reference proteome</keyword>
<dbReference type="Pfam" id="PF00071">
    <property type="entry name" value="Ras"/>
    <property type="match status" value="1"/>
</dbReference>
<dbReference type="RefSeq" id="XP_013793620.1">
    <property type="nucleotide sequence ID" value="XM_013938166.2"/>
</dbReference>
<evidence type="ECO:0000256" key="2">
    <source>
        <dbReference type="ARBA" id="ARBA00022741"/>
    </source>
</evidence>
<comment type="similarity">
    <text evidence="1">Belongs to the small GTPase superfamily. Rab family.</text>
</comment>
<evidence type="ECO:0000313" key="7">
    <source>
        <dbReference type="RefSeq" id="XP_013793621.1"/>
    </source>
</evidence>
<reference evidence="6 7" key="1">
    <citation type="submission" date="2025-05" db="UniProtKB">
        <authorList>
            <consortium name="RefSeq"/>
        </authorList>
    </citation>
    <scope>IDENTIFICATION</scope>
    <source>
        <tissue evidence="6 7">Muscle</tissue>
    </source>
</reference>
<evidence type="ECO:0000256" key="1">
    <source>
        <dbReference type="ARBA" id="ARBA00006270"/>
    </source>
</evidence>
<proteinExistence type="inferred from homology"/>
<name>A0ABM1C3Q5_LIMPO</name>
<dbReference type="SUPFAM" id="SSF52540">
    <property type="entry name" value="P-loop containing nucleoside triphosphate hydrolases"/>
    <property type="match status" value="1"/>
</dbReference>
<dbReference type="SMART" id="SM00174">
    <property type="entry name" value="RHO"/>
    <property type="match status" value="1"/>
</dbReference>
<organism evidence="5 6">
    <name type="scientific">Limulus polyphemus</name>
    <name type="common">Atlantic horseshoe crab</name>
    <dbReference type="NCBI Taxonomy" id="6850"/>
    <lineage>
        <taxon>Eukaryota</taxon>
        <taxon>Metazoa</taxon>
        <taxon>Ecdysozoa</taxon>
        <taxon>Arthropoda</taxon>
        <taxon>Chelicerata</taxon>
        <taxon>Merostomata</taxon>
        <taxon>Xiphosura</taxon>
        <taxon>Limulidae</taxon>
        <taxon>Limulus</taxon>
    </lineage>
</organism>
<evidence type="ECO:0000256" key="3">
    <source>
        <dbReference type="ARBA" id="ARBA00023134"/>
    </source>
</evidence>
<accession>A0ABM1C3Q5</accession>
<dbReference type="SMART" id="SM00173">
    <property type="entry name" value="RAS"/>
    <property type="match status" value="1"/>
</dbReference>
<keyword evidence="3" id="KW-0342">GTP-binding</keyword>
<dbReference type="SMART" id="SM00175">
    <property type="entry name" value="RAB"/>
    <property type="match status" value="1"/>
</dbReference>
<dbReference type="PROSITE" id="PS51419">
    <property type="entry name" value="RAB"/>
    <property type="match status" value="1"/>
</dbReference>
<dbReference type="Gene3D" id="3.40.50.300">
    <property type="entry name" value="P-loop containing nucleotide triphosphate hydrolases"/>
    <property type="match status" value="1"/>
</dbReference>
<dbReference type="PROSITE" id="PS51421">
    <property type="entry name" value="RAS"/>
    <property type="match status" value="1"/>
</dbReference>
<dbReference type="PRINTS" id="PR00449">
    <property type="entry name" value="RASTRNSFRMNG"/>
</dbReference>
<dbReference type="Proteomes" id="UP000694941">
    <property type="component" value="Unplaced"/>
</dbReference>